<accession>A0A9D2DR93</accession>
<protein>
    <submittedName>
        <fullName evidence="1">Uncharacterized protein</fullName>
    </submittedName>
</protein>
<reference evidence="1" key="1">
    <citation type="journal article" date="2021" name="PeerJ">
        <title>Extensive microbial diversity within the chicken gut microbiome revealed by metagenomics and culture.</title>
        <authorList>
            <person name="Gilroy R."/>
            <person name="Ravi A."/>
            <person name="Getino M."/>
            <person name="Pursley I."/>
            <person name="Horton D.L."/>
            <person name="Alikhan N.F."/>
            <person name="Baker D."/>
            <person name="Gharbi K."/>
            <person name="Hall N."/>
            <person name="Watson M."/>
            <person name="Adriaenssens E.M."/>
            <person name="Foster-Nyarko E."/>
            <person name="Jarju S."/>
            <person name="Secka A."/>
            <person name="Antonio M."/>
            <person name="Oren A."/>
            <person name="Chaudhuri R.R."/>
            <person name="La Ragione R."/>
            <person name="Hildebrand F."/>
            <person name="Pallen M.J."/>
        </authorList>
    </citation>
    <scope>NUCLEOTIDE SEQUENCE</scope>
    <source>
        <strain evidence="1">14324</strain>
    </source>
</reference>
<dbReference type="AlphaFoldDB" id="A0A9D2DR93"/>
<evidence type="ECO:0000313" key="1">
    <source>
        <dbReference type="EMBL" id="HIZ21618.1"/>
    </source>
</evidence>
<sequence>MKFQIMWKDAVVADVETTAGEDQIKVHTHEEFPGFLSNANSRRRIYDFIKSRCPERDRGDIKEILSAMGLREYDPWKIVRITHGVDWDDFYWLRFENEDLTWKDVRVRK</sequence>
<dbReference type="Proteomes" id="UP000824041">
    <property type="component" value="Unassembled WGS sequence"/>
</dbReference>
<evidence type="ECO:0000313" key="2">
    <source>
        <dbReference type="Proteomes" id="UP000824041"/>
    </source>
</evidence>
<gene>
    <name evidence="1" type="ORF">IAA21_02305</name>
</gene>
<dbReference type="EMBL" id="DXBU01000027">
    <property type="protein sequence ID" value="HIZ21618.1"/>
    <property type="molecule type" value="Genomic_DNA"/>
</dbReference>
<organism evidence="1 2">
    <name type="scientific">Candidatus Blautia faecigallinarum</name>
    <dbReference type="NCBI Taxonomy" id="2838488"/>
    <lineage>
        <taxon>Bacteria</taxon>
        <taxon>Bacillati</taxon>
        <taxon>Bacillota</taxon>
        <taxon>Clostridia</taxon>
        <taxon>Lachnospirales</taxon>
        <taxon>Lachnospiraceae</taxon>
        <taxon>Blautia</taxon>
    </lineage>
</organism>
<reference evidence="1" key="2">
    <citation type="submission" date="2021-04" db="EMBL/GenBank/DDBJ databases">
        <authorList>
            <person name="Gilroy R."/>
        </authorList>
    </citation>
    <scope>NUCLEOTIDE SEQUENCE</scope>
    <source>
        <strain evidence="1">14324</strain>
    </source>
</reference>
<proteinExistence type="predicted"/>
<comment type="caution">
    <text evidence="1">The sequence shown here is derived from an EMBL/GenBank/DDBJ whole genome shotgun (WGS) entry which is preliminary data.</text>
</comment>
<name>A0A9D2DR93_9FIRM</name>